<gene>
    <name evidence="2" type="ORF">DYU11_00065</name>
</gene>
<protein>
    <submittedName>
        <fullName evidence="2">Uncharacterized protein</fullName>
    </submittedName>
</protein>
<evidence type="ECO:0000313" key="3">
    <source>
        <dbReference type="Proteomes" id="UP000283523"/>
    </source>
</evidence>
<dbReference type="RefSeq" id="WP_119665614.1">
    <property type="nucleotide sequence ID" value="NZ_QXED01000001.1"/>
</dbReference>
<feature type="region of interest" description="Disordered" evidence="1">
    <location>
        <begin position="1"/>
        <end position="61"/>
    </location>
</feature>
<proteinExistence type="predicted"/>
<name>A0A418MH50_9BACT</name>
<dbReference type="EMBL" id="QXED01000001">
    <property type="protein sequence ID" value="RIV26756.1"/>
    <property type="molecule type" value="Genomic_DNA"/>
</dbReference>
<dbReference type="Proteomes" id="UP000283523">
    <property type="component" value="Unassembled WGS sequence"/>
</dbReference>
<sequence length="61" mass="6342">MTPAETTQEQEESYSSKGDNAGTAPDSETQSSAASAQGDRTTEEGSRATENPAEGADFDNQ</sequence>
<evidence type="ECO:0000313" key="2">
    <source>
        <dbReference type="EMBL" id="RIV26756.1"/>
    </source>
</evidence>
<evidence type="ECO:0000256" key="1">
    <source>
        <dbReference type="SAM" id="MobiDB-lite"/>
    </source>
</evidence>
<keyword evidence="3" id="KW-1185">Reference proteome</keyword>
<accession>A0A418MH50</accession>
<reference evidence="2 3" key="1">
    <citation type="submission" date="2018-08" db="EMBL/GenBank/DDBJ databases">
        <title>Fibrisoma montanum sp. nov., isolated from Danxia mountain soil.</title>
        <authorList>
            <person name="Huang Y."/>
        </authorList>
    </citation>
    <scope>NUCLEOTIDE SEQUENCE [LARGE SCALE GENOMIC DNA]</scope>
    <source>
        <strain evidence="2 3">HYT19</strain>
    </source>
</reference>
<dbReference type="OrthoDB" id="9883414at2"/>
<organism evidence="2 3">
    <name type="scientific">Fibrisoma montanum</name>
    <dbReference type="NCBI Taxonomy" id="2305895"/>
    <lineage>
        <taxon>Bacteria</taxon>
        <taxon>Pseudomonadati</taxon>
        <taxon>Bacteroidota</taxon>
        <taxon>Cytophagia</taxon>
        <taxon>Cytophagales</taxon>
        <taxon>Spirosomataceae</taxon>
        <taxon>Fibrisoma</taxon>
    </lineage>
</organism>
<comment type="caution">
    <text evidence="2">The sequence shown here is derived from an EMBL/GenBank/DDBJ whole genome shotgun (WGS) entry which is preliminary data.</text>
</comment>
<dbReference type="AlphaFoldDB" id="A0A418MH50"/>
<feature type="compositionally biased region" description="Polar residues" evidence="1">
    <location>
        <begin position="26"/>
        <end position="39"/>
    </location>
</feature>